<dbReference type="EMBL" id="CAUYUJ010003493">
    <property type="protein sequence ID" value="CAK0805565.1"/>
    <property type="molecule type" value="Genomic_DNA"/>
</dbReference>
<evidence type="ECO:0000313" key="1">
    <source>
        <dbReference type="EMBL" id="CAK0805565.1"/>
    </source>
</evidence>
<name>A0ABN9QHR8_9DINO</name>
<organism evidence="1 2">
    <name type="scientific">Prorocentrum cordatum</name>
    <dbReference type="NCBI Taxonomy" id="2364126"/>
    <lineage>
        <taxon>Eukaryota</taxon>
        <taxon>Sar</taxon>
        <taxon>Alveolata</taxon>
        <taxon>Dinophyceae</taxon>
        <taxon>Prorocentrales</taxon>
        <taxon>Prorocentraceae</taxon>
        <taxon>Prorocentrum</taxon>
    </lineage>
</organism>
<protein>
    <submittedName>
        <fullName evidence="1">Uncharacterized protein</fullName>
    </submittedName>
</protein>
<accession>A0ABN9QHR8</accession>
<keyword evidence="2" id="KW-1185">Reference proteome</keyword>
<reference evidence="1" key="1">
    <citation type="submission" date="2023-10" db="EMBL/GenBank/DDBJ databases">
        <authorList>
            <person name="Chen Y."/>
            <person name="Shah S."/>
            <person name="Dougan E. K."/>
            <person name="Thang M."/>
            <person name="Chan C."/>
        </authorList>
    </citation>
    <scope>NUCLEOTIDE SEQUENCE [LARGE SCALE GENOMIC DNA]</scope>
</reference>
<dbReference type="Proteomes" id="UP001189429">
    <property type="component" value="Unassembled WGS sequence"/>
</dbReference>
<proteinExistence type="predicted"/>
<sequence>MAEGKKSSKRKREEMCTVSGKEIVDSIQKKMRMVDAAGKGESGTRKVELRLCKVKAPGATLATRSGTVQDLQEYLIKYHHFENKRKLPVKKRFCTSTGLHEPKKWGHLIRVKGHLLGYVVGYEPAVSKTHGFVSVFCFDRDAVAEIGAIGVRVSPVDGKECHMRTARFSWSEIPHAGMDLEQVCGLFPMKLLTPRLAEGRPHERAVEVTIQLEAAA</sequence>
<gene>
    <name evidence="1" type="ORF">PCOR1329_LOCUS12044</name>
</gene>
<evidence type="ECO:0000313" key="2">
    <source>
        <dbReference type="Proteomes" id="UP001189429"/>
    </source>
</evidence>
<comment type="caution">
    <text evidence="1">The sequence shown here is derived from an EMBL/GenBank/DDBJ whole genome shotgun (WGS) entry which is preliminary data.</text>
</comment>